<dbReference type="AlphaFoldDB" id="A0A6C0DCQ7"/>
<sequence length="369" mass="40755">MTSRCGYEVTDIRKSLRAAVERREARAAQRWTAELIATDAAIGSLWAAYWLSWAAAQGAGDPNPVLPILLHQSWQQILNAAERHVNYAATPTEGWVAFRNDPAVRRIGHETTLRLLFQARQTPVIWPSKELILFDVSCMRDSPVPTAADSAPVLQVWQRDAEAMELRLMAGRWLAALQSGELRAALSAVAWTLLPTAAQSLPQPLRVAERGPAELPAKARTSTIWFWLELGKAVLLSPKIQNLHRGWITLHNAVATAFATHWKRWTAADRMRILLAWNLQIRAALQNVAVSWEAAPVSVTQSEMDLPYREIATEMAWTPMQGIVPEGADAATGAAKKKDAKKEQQARIESKLAETDAAVLAAMGLTEDS</sequence>
<feature type="compositionally biased region" description="Basic and acidic residues" evidence="1">
    <location>
        <begin position="336"/>
        <end position="347"/>
    </location>
</feature>
<evidence type="ECO:0000313" key="2">
    <source>
        <dbReference type="EMBL" id="QHT13719.1"/>
    </source>
</evidence>
<organism evidence="2">
    <name type="scientific">viral metagenome</name>
    <dbReference type="NCBI Taxonomy" id="1070528"/>
    <lineage>
        <taxon>unclassified sequences</taxon>
        <taxon>metagenomes</taxon>
        <taxon>organismal metagenomes</taxon>
    </lineage>
</organism>
<dbReference type="EMBL" id="MN739576">
    <property type="protein sequence ID" value="QHT13719.1"/>
    <property type="molecule type" value="Genomic_DNA"/>
</dbReference>
<proteinExistence type="predicted"/>
<reference evidence="2" key="1">
    <citation type="journal article" date="2020" name="Nature">
        <title>Giant virus diversity and host interactions through global metagenomics.</title>
        <authorList>
            <person name="Schulz F."/>
            <person name="Roux S."/>
            <person name="Paez-Espino D."/>
            <person name="Jungbluth S."/>
            <person name="Walsh D.A."/>
            <person name="Denef V.J."/>
            <person name="McMahon K.D."/>
            <person name="Konstantinidis K.T."/>
            <person name="Eloe-Fadrosh E.A."/>
            <person name="Kyrpides N.C."/>
            <person name="Woyke T."/>
        </authorList>
    </citation>
    <scope>NUCLEOTIDE SEQUENCE</scope>
    <source>
        <strain evidence="2">GVMAG-M-3300023174-132</strain>
    </source>
</reference>
<protein>
    <submittedName>
        <fullName evidence="2">Uncharacterized protein</fullName>
    </submittedName>
</protein>
<evidence type="ECO:0000256" key="1">
    <source>
        <dbReference type="SAM" id="MobiDB-lite"/>
    </source>
</evidence>
<accession>A0A6C0DCQ7</accession>
<name>A0A6C0DCQ7_9ZZZZ</name>
<feature type="region of interest" description="Disordered" evidence="1">
    <location>
        <begin position="328"/>
        <end position="347"/>
    </location>
</feature>